<gene>
    <name evidence="2" type="ORF">Syun_031947</name>
</gene>
<evidence type="ECO:0000256" key="1">
    <source>
        <dbReference type="SAM" id="MobiDB-lite"/>
    </source>
</evidence>
<accession>A0AAP0DYB8</accession>
<dbReference type="AlphaFoldDB" id="A0AAP0DYB8"/>
<name>A0AAP0DYB8_9MAGN</name>
<keyword evidence="3" id="KW-1185">Reference proteome</keyword>
<proteinExistence type="predicted"/>
<protein>
    <submittedName>
        <fullName evidence="2">Uncharacterized protein</fullName>
    </submittedName>
</protein>
<evidence type="ECO:0000313" key="2">
    <source>
        <dbReference type="EMBL" id="KAK9080912.1"/>
    </source>
</evidence>
<reference evidence="2 3" key="1">
    <citation type="submission" date="2024-01" db="EMBL/GenBank/DDBJ databases">
        <title>Genome assemblies of Stephania.</title>
        <authorList>
            <person name="Yang L."/>
        </authorList>
    </citation>
    <scope>NUCLEOTIDE SEQUENCE [LARGE SCALE GENOMIC DNA]</scope>
    <source>
        <strain evidence="2">YNDBR</strain>
        <tissue evidence="2">Leaf</tissue>
    </source>
</reference>
<dbReference type="EMBL" id="JBBNAF010000061">
    <property type="protein sequence ID" value="KAK9080912.1"/>
    <property type="molecule type" value="Genomic_DNA"/>
</dbReference>
<evidence type="ECO:0000313" key="3">
    <source>
        <dbReference type="Proteomes" id="UP001420932"/>
    </source>
</evidence>
<dbReference type="Proteomes" id="UP001420932">
    <property type="component" value="Unassembled WGS sequence"/>
</dbReference>
<sequence>MSSARAKSRVEQKGKSSFDSISGTNTTVKAWPIDPLDLRNLKLEVSRKVTTGISGLWRPSVHSDELLFDPSMSALPIIVKREFTKCWIVHPPIGNVVGLGRRETATVCGITANASKSESEARKSGACAVARCQARDVGA</sequence>
<organism evidence="2 3">
    <name type="scientific">Stephania yunnanensis</name>
    <dbReference type="NCBI Taxonomy" id="152371"/>
    <lineage>
        <taxon>Eukaryota</taxon>
        <taxon>Viridiplantae</taxon>
        <taxon>Streptophyta</taxon>
        <taxon>Embryophyta</taxon>
        <taxon>Tracheophyta</taxon>
        <taxon>Spermatophyta</taxon>
        <taxon>Magnoliopsida</taxon>
        <taxon>Ranunculales</taxon>
        <taxon>Menispermaceae</taxon>
        <taxon>Menispermoideae</taxon>
        <taxon>Cissampelideae</taxon>
        <taxon>Stephania</taxon>
    </lineage>
</organism>
<comment type="caution">
    <text evidence="2">The sequence shown here is derived from an EMBL/GenBank/DDBJ whole genome shotgun (WGS) entry which is preliminary data.</text>
</comment>
<feature type="region of interest" description="Disordered" evidence="1">
    <location>
        <begin position="1"/>
        <end position="21"/>
    </location>
</feature>